<dbReference type="EMBL" id="BMAW01031956">
    <property type="protein sequence ID" value="GFU23464.1"/>
    <property type="molecule type" value="Genomic_DNA"/>
</dbReference>
<proteinExistence type="predicted"/>
<dbReference type="InterPro" id="IPR043504">
    <property type="entry name" value="Peptidase_S1_PA_chymotrypsin"/>
</dbReference>
<accession>A0A8X6QF86</accession>
<protein>
    <submittedName>
        <fullName evidence="1">Uncharacterized protein</fullName>
    </submittedName>
</protein>
<dbReference type="AlphaFoldDB" id="A0A8X6QF86"/>
<comment type="caution">
    <text evidence="1">The sequence shown here is derived from an EMBL/GenBank/DDBJ whole genome shotgun (WGS) entry which is preliminary data.</text>
</comment>
<name>A0A8X6QF86_NEPPI</name>
<dbReference type="SUPFAM" id="SSF50494">
    <property type="entry name" value="Trypsin-like serine proteases"/>
    <property type="match status" value="1"/>
</dbReference>
<keyword evidence="2" id="KW-1185">Reference proteome</keyword>
<dbReference type="InterPro" id="IPR009003">
    <property type="entry name" value="Peptidase_S1_PA"/>
</dbReference>
<sequence>MHRDDIALLKLQVPAQLQKERESVMSTNSRDIAHPNQNGCRCWMGSRKHPCKIINNPCVLNFAYNLCTTEPRLKDHLPVELFHLAGDEGVSVQELQEVDRLIVSNSHCFFLHAGDIERTHICAGGTNGKDACSRVSSTLH</sequence>
<dbReference type="Proteomes" id="UP000887013">
    <property type="component" value="Unassembled WGS sequence"/>
</dbReference>
<dbReference type="Gene3D" id="2.40.10.10">
    <property type="entry name" value="Trypsin-like serine proteases"/>
    <property type="match status" value="1"/>
</dbReference>
<evidence type="ECO:0000313" key="2">
    <source>
        <dbReference type="Proteomes" id="UP000887013"/>
    </source>
</evidence>
<reference evidence="1" key="1">
    <citation type="submission" date="2020-08" db="EMBL/GenBank/DDBJ databases">
        <title>Multicomponent nature underlies the extraordinary mechanical properties of spider dragline silk.</title>
        <authorList>
            <person name="Kono N."/>
            <person name="Nakamura H."/>
            <person name="Mori M."/>
            <person name="Yoshida Y."/>
            <person name="Ohtoshi R."/>
            <person name="Malay A.D."/>
            <person name="Moran D.A.P."/>
            <person name="Tomita M."/>
            <person name="Numata K."/>
            <person name="Arakawa K."/>
        </authorList>
    </citation>
    <scope>NUCLEOTIDE SEQUENCE</scope>
</reference>
<gene>
    <name evidence="1" type="ORF">NPIL_287911</name>
</gene>
<evidence type="ECO:0000313" key="1">
    <source>
        <dbReference type="EMBL" id="GFU23464.1"/>
    </source>
</evidence>
<organism evidence="1 2">
    <name type="scientific">Nephila pilipes</name>
    <name type="common">Giant wood spider</name>
    <name type="synonym">Nephila maculata</name>
    <dbReference type="NCBI Taxonomy" id="299642"/>
    <lineage>
        <taxon>Eukaryota</taxon>
        <taxon>Metazoa</taxon>
        <taxon>Ecdysozoa</taxon>
        <taxon>Arthropoda</taxon>
        <taxon>Chelicerata</taxon>
        <taxon>Arachnida</taxon>
        <taxon>Araneae</taxon>
        <taxon>Araneomorphae</taxon>
        <taxon>Entelegynae</taxon>
        <taxon>Araneoidea</taxon>
        <taxon>Nephilidae</taxon>
        <taxon>Nephila</taxon>
    </lineage>
</organism>